<feature type="compositionally biased region" description="Basic and acidic residues" evidence="1">
    <location>
        <begin position="571"/>
        <end position="586"/>
    </location>
</feature>
<dbReference type="EnsemblMetazoa" id="CLYHEMT013207.1">
    <property type="protein sequence ID" value="CLYHEMP013207.1"/>
    <property type="gene ID" value="CLYHEMG013207"/>
</dbReference>
<evidence type="ECO:0000259" key="2">
    <source>
        <dbReference type="PROSITE" id="PS50837"/>
    </source>
</evidence>
<dbReference type="PANTHER" id="PTHR46844">
    <property type="entry name" value="SLR5058 PROTEIN"/>
    <property type="match status" value="1"/>
</dbReference>
<name>A0A7M5WUB0_9CNID</name>
<feature type="compositionally biased region" description="Polar residues" evidence="1">
    <location>
        <begin position="555"/>
        <end position="570"/>
    </location>
</feature>
<feature type="compositionally biased region" description="Polar residues" evidence="1">
    <location>
        <begin position="316"/>
        <end position="332"/>
    </location>
</feature>
<reference evidence="3" key="1">
    <citation type="submission" date="2021-01" db="UniProtKB">
        <authorList>
            <consortium name="EnsemblMetazoa"/>
        </authorList>
    </citation>
    <scope>IDENTIFICATION</scope>
</reference>
<dbReference type="SUPFAM" id="SSF52540">
    <property type="entry name" value="P-loop containing nucleoside triphosphate hydrolases"/>
    <property type="match status" value="1"/>
</dbReference>
<dbReference type="InterPro" id="IPR027417">
    <property type="entry name" value="P-loop_NTPase"/>
</dbReference>
<feature type="compositionally biased region" description="Polar residues" evidence="1">
    <location>
        <begin position="366"/>
        <end position="381"/>
    </location>
</feature>
<evidence type="ECO:0000313" key="4">
    <source>
        <dbReference type="Proteomes" id="UP000594262"/>
    </source>
</evidence>
<feature type="compositionally biased region" description="Polar residues" evidence="1">
    <location>
        <begin position="465"/>
        <end position="481"/>
    </location>
</feature>
<dbReference type="Pfam" id="PF05729">
    <property type="entry name" value="NACHT"/>
    <property type="match status" value="1"/>
</dbReference>
<dbReference type="RefSeq" id="XP_066916900.1">
    <property type="nucleotide sequence ID" value="XM_067060799.1"/>
</dbReference>
<dbReference type="Gene3D" id="3.40.50.300">
    <property type="entry name" value="P-loop containing nucleotide triphosphate hydrolases"/>
    <property type="match status" value="1"/>
</dbReference>
<sequence>MDQNLDDSKSLAHPHEPARWWFQISIPFEVCLKSTLLDTLYNPQFGDFPKSCKAVELNEILVGIQEKVTHSFNHQSDILAKNVEPSSLVDTKPIIARLDVMAISLLILEKSKLKPKLLSIVKESKDDSIIDQYLNMTSSIMAVLGLKARILSASLTLHEDEFLTYKKMLVDILRRLSYGDFEYFNSLFNDDGEDLTSFDGLKLELLEEKQKHLRNLKMHDQGYFLFTTFPNSSESLDAITRQSLEVEKILESVKEALKRKVLTKMEDDITDQSSNENRQLPIQQQDSHTKDKCQTDQSSNPNQKIPIQVKDKRQTDQSSNQNHKLPIQQQDSQVKDKRQTDQSSNQNHKLPIQQQGSYTKDKRQTDQSSNQNHKLSIQQQDSHIKDKDQTDQSSNQSHKLPIQQQDSYTKDKDQTDQSPNQNHKLPIQQQDSHTKDTDQTDQSSNQNHKLPIQQQDSHTKDTDQTDQSSNQSHKLSIQQQDSHTKDKDQTDQSSNQNHKLPIQQQDSHTKDTDQTDQSSNQDHKPPIQQQSSHTKDKDQTDQSSNQNHKLPIQKQPPNTATKSPMLSPHQNKFDISKKSQQLKRETKERYNTIDTPYHSGVSNLHAPISSKRDEIIVDLSIISSDTFAGIHSQSDIGRVQTRDESKVVIGYDDIITNSNDYVIISGVPGSGKTTLAETLLYSWSCEGLWHNTAQVDSQEKGVKKKVHFDFVFVLYFRQLVRFRKDNTITAEKLLDFFYPNYGFNDGALLKELKKYDRKALIVLEGFDEFANKRDFVDQPEEEWSSLSRSIHDLMNPENPTFDGILTRVVSSRPGSCSLLMDTFFPRSSRHKHWRKIIEVTGFNKQNIDLYIQKHVRDDQKVKQVQEKIDDSQMLGKMIAIPFYAWGICYLLNSTDNTEGISVHTYTSLFCNLLPLFLRSHSATRKNQFGCSTRNILEDPKVHQELLTLAKMAFQLEVEGKIAFTSEEIISGELSMKEVLDDTGLIIEIDYPDSIEGTRYQFLHYSFNEFLTALHLFDTGTVDARITNPYILSMLSGLVGGSLYDSQSSPIVRKFTSIFTKSSTESRKELLVDHLLAKEPKNPQHFFIDGKAYYLSVFYEYQNKIEYNEHLHIQITNGSLNNYEKQCLDYLEKQATKGMFRLKSVTLSSFKCPLESDEAKRLHSLFMLHTKNVNVSFNNIIQVSQLAEVIKDHVIHLKPDFKIQRLFFLTLPNTDMSKAAPILPFVHGLETNGYLSQLRQLCTAASVKLREGQPAPYRLTYHSPFSLTAEELIECGLNIFQEIILAYNPYIQHMGAYKHQHARDCIAFESWKKMRLMSVKIWCDLQTSTSAISEQLEQKIKRIGASCMRGYLYEGEPTIFDHSDEIENISMRKPRETYIRMPPGVRSLKDYLRLGVESQSQDP</sequence>
<accession>A0A7M5WUB0</accession>
<feature type="compositionally biased region" description="Polar residues" evidence="1">
    <location>
        <begin position="416"/>
        <end position="431"/>
    </location>
</feature>
<dbReference type="InterPro" id="IPR007111">
    <property type="entry name" value="NACHT_NTPase"/>
</dbReference>
<feature type="compositionally biased region" description="Polar residues" evidence="1">
    <location>
        <begin position="341"/>
        <end position="358"/>
    </location>
</feature>
<feature type="region of interest" description="Disordered" evidence="1">
    <location>
        <begin position="268"/>
        <end position="586"/>
    </location>
</feature>
<feature type="compositionally biased region" description="Polar residues" evidence="1">
    <location>
        <begin position="440"/>
        <end position="456"/>
    </location>
</feature>
<evidence type="ECO:0000313" key="3">
    <source>
        <dbReference type="EnsemblMetazoa" id="CLYHEMP013207.1"/>
    </source>
</evidence>
<keyword evidence="4" id="KW-1185">Reference proteome</keyword>
<dbReference type="GeneID" id="136804060"/>
<protein>
    <recommendedName>
        <fullName evidence="2">NACHT domain-containing protein</fullName>
    </recommendedName>
</protein>
<feature type="domain" description="NACHT" evidence="2">
    <location>
        <begin position="660"/>
        <end position="768"/>
    </location>
</feature>
<dbReference type="Proteomes" id="UP000594262">
    <property type="component" value="Unplaced"/>
</dbReference>
<evidence type="ECO:0000256" key="1">
    <source>
        <dbReference type="SAM" id="MobiDB-lite"/>
    </source>
</evidence>
<feature type="compositionally biased region" description="Polar residues" evidence="1">
    <location>
        <begin position="295"/>
        <end position="305"/>
    </location>
</feature>
<dbReference type="PANTHER" id="PTHR46844:SF1">
    <property type="entry name" value="SLR5058 PROTEIN"/>
    <property type="match status" value="1"/>
</dbReference>
<proteinExistence type="predicted"/>
<dbReference type="PROSITE" id="PS50837">
    <property type="entry name" value="NACHT"/>
    <property type="match status" value="1"/>
</dbReference>
<feature type="compositionally biased region" description="Polar residues" evidence="1">
    <location>
        <begin position="271"/>
        <end position="286"/>
    </location>
</feature>
<dbReference type="OrthoDB" id="10034282at2759"/>
<organism evidence="3 4">
    <name type="scientific">Clytia hemisphaerica</name>
    <dbReference type="NCBI Taxonomy" id="252671"/>
    <lineage>
        <taxon>Eukaryota</taxon>
        <taxon>Metazoa</taxon>
        <taxon>Cnidaria</taxon>
        <taxon>Hydrozoa</taxon>
        <taxon>Hydroidolina</taxon>
        <taxon>Leptothecata</taxon>
        <taxon>Obeliida</taxon>
        <taxon>Clytiidae</taxon>
        <taxon>Clytia</taxon>
    </lineage>
</organism>
<feature type="compositionally biased region" description="Polar residues" evidence="1">
    <location>
        <begin position="391"/>
        <end position="407"/>
    </location>
</feature>